<dbReference type="Pfam" id="PF12831">
    <property type="entry name" value="FAD_oxidored"/>
    <property type="match status" value="1"/>
</dbReference>
<dbReference type="EMBL" id="MKIP01000052">
    <property type="protein sequence ID" value="OLP59505.1"/>
    <property type="molecule type" value="Genomic_DNA"/>
</dbReference>
<organism evidence="6 7">
    <name type="scientific">Xaviernesmea oryzae</name>
    <dbReference type="NCBI Taxonomy" id="464029"/>
    <lineage>
        <taxon>Bacteria</taxon>
        <taxon>Pseudomonadati</taxon>
        <taxon>Pseudomonadota</taxon>
        <taxon>Alphaproteobacteria</taxon>
        <taxon>Hyphomicrobiales</taxon>
        <taxon>Rhizobiaceae</taxon>
        <taxon>Rhizobium/Agrobacterium group</taxon>
        <taxon>Xaviernesmea</taxon>
    </lineage>
</organism>
<accession>A0A1Q9AVP7</accession>
<dbReference type="GO" id="GO:0016491">
    <property type="term" value="F:oxidoreductase activity"/>
    <property type="evidence" value="ECO:0007669"/>
    <property type="project" value="UniProtKB-KW"/>
</dbReference>
<keyword evidence="1" id="KW-0004">4Fe-4S</keyword>
<dbReference type="Proteomes" id="UP000186364">
    <property type="component" value="Unassembled WGS sequence"/>
</dbReference>
<evidence type="ECO:0000256" key="5">
    <source>
        <dbReference type="ARBA" id="ARBA00023014"/>
    </source>
</evidence>
<dbReference type="SUPFAM" id="SSF51905">
    <property type="entry name" value="FAD/NAD(P)-binding domain"/>
    <property type="match status" value="1"/>
</dbReference>
<name>A0A1Q9AVP7_9HYPH</name>
<protein>
    <recommendedName>
        <fullName evidence="8">FAD dependent oxidoreductase</fullName>
    </recommendedName>
</protein>
<sequence>MSTGDLSAPVSVSETEAASQPGCARADVVVYGATPSGIAAAIQAARLKKDVILLEPTRHIGGMMTSGLNKTDTAGKRGIYGGIVKEFLDKAQDKYGIGDARYAYFESRWAERTFGDMLEKNNVRLVKGQLIASIRRSGKTIQSLTATSGQSFCGRSFIDASYEGDLMMRAGVRTIVGREAKSKYREDDAGVQKLAYPHVGDGSDRIDLVIDPYIVPRKPASGLLPGLSSIGQQPVGKADKSLMAYNYRLCVTTDPKNMRPFTKPVDYDPLRYEAVARFIAALAEKGRHLSSQYFIGGGDTVNDKQDVNSNSFFSTNVWNVGYDYATGDEAKREQIRQSVRSYIQGYFWFAVSDPRVPKKAREFTAQYGYCADEFVDNDNFPYQMYVRQARRLVGQFVLTENNLKQRTSFSDGIGLGYYPLDQHGMIRTVLNGHIAEDIRDGISLSPYEIPYRVMLPSQKEVSNLLVSVAISTSHVAYTSIRVEPTYMVLGQAAGAAAALAPGGNVNKVDVQRLRQELAKSGQVLSWW</sequence>
<evidence type="ECO:0008006" key="8">
    <source>
        <dbReference type="Google" id="ProtNLM"/>
    </source>
</evidence>
<evidence type="ECO:0000256" key="4">
    <source>
        <dbReference type="ARBA" id="ARBA00023004"/>
    </source>
</evidence>
<dbReference type="InterPro" id="IPR036188">
    <property type="entry name" value="FAD/NAD-bd_sf"/>
</dbReference>
<comment type="caution">
    <text evidence="6">The sequence shown here is derived from an EMBL/GenBank/DDBJ whole genome shotgun (WGS) entry which is preliminary data.</text>
</comment>
<reference evidence="6 7" key="1">
    <citation type="submission" date="2016-09" db="EMBL/GenBank/DDBJ databases">
        <title>Rhizobium sp. nov., a novel species isolated from the rice rhizosphere.</title>
        <authorList>
            <person name="Zhao J."/>
            <person name="Zhang X."/>
        </authorList>
    </citation>
    <scope>NUCLEOTIDE SEQUENCE [LARGE SCALE GENOMIC DNA]</scope>
    <source>
        <strain evidence="6 7">1.7048</strain>
    </source>
</reference>
<evidence type="ECO:0000313" key="7">
    <source>
        <dbReference type="Proteomes" id="UP000186364"/>
    </source>
</evidence>
<keyword evidence="7" id="KW-1185">Reference proteome</keyword>
<gene>
    <name evidence="6" type="ORF">BJF93_12045</name>
</gene>
<keyword evidence="4" id="KW-0408">Iron</keyword>
<proteinExistence type="predicted"/>
<dbReference type="AlphaFoldDB" id="A0A1Q9AVP7"/>
<keyword evidence="2" id="KW-0479">Metal-binding</keyword>
<dbReference type="PANTHER" id="PTHR43498">
    <property type="entry name" value="FERREDOXIN:COB-COM HETERODISULFIDE REDUCTASE SUBUNIT A"/>
    <property type="match status" value="1"/>
</dbReference>
<evidence type="ECO:0000256" key="2">
    <source>
        <dbReference type="ARBA" id="ARBA00022723"/>
    </source>
</evidence>
<dbReference type="GO" id="GO:0046872">
    <property type="term" value="F:metal ion binding"/>
    <property type="evidence" value="ECO:0007669"/>
    <property type="project" value="UniProtKB-KW"/>
</dbReference>
<keyword evidence="5" id="KW-0411">Iron-sulfur</keyword>
<keyword evidence="3" id="KW-0560">Oxidoreductase</keyword>
<evidence type="ECO:0000256" key="3">
    <source>
        <dbReference type="ARBA" id="ARBA00023002"/>
    </source>
</evidence>
<dbReference type="Gene3D" id="3.50.50.60">
    <property type="entry name" value="FAD/NAD(P)-binding domain"/>
    <property type="match status" value="1"/>
</dbReference>
<dbReference type="GO" id="GO:0051539">
    <property type="term" value="F:4 iron, 4 sulfur cluster binding"/>
    <property type="evidence" value="ECO:0007669"/>
    <property type="project" value="UniProtKB-KW"/>
</dbReference>
<evidence type="ECO:0000313" key="6">
    <source>
        <dbReference type="EMBL" id="OLP59505.1"/>
    </source>
</evidence>
<evidence type="ECO:0000256" key="1">
    <source>
        <dbReference type="ARBA" id="ARBA00022485"/>
    </source>
</evidence>
<dbReference type="InterPro" id="IPR039650">
    <property type="entry name" value="HdrA-like"/>
</dbReference>
<dbReference type="PANTHER" id="PTHR43498:SF1">
    <property type="entry name" value="COB--COM HETERODISULFIDE REDUCTASE IRON-SULFUR SUBUNIT A"/>
    <property type="match status" value="1"/>
</dbReference>